<proteinExistence type="predicted"/>
<reference evidence="2" key="1">
    <citation type="journal article" date="2020" name="Appl. Environ. Microbiol.">
        <title>Diazotrophic Anaeromyxobacter Isolates from Soils.</title>
        <authorList>
            <person name="Masuda Y."/>
            <person name="Yamanaka H."/>
            <person name="Xu Z.X."/>
            <person name="Shiratori Y."/>
            <person name="Aono T."/>
            <person name="Amachi S."/>
            <person name="Senoo K."/>
            <person name="Itoh H."/>
        </authorList>
    </citation>
    <scope>NUCLEOTIDE SEQUENCE [LARGE SCALE GENOMIC DNA]</scope>
    <source>
        <strain evidence="2">R267</strain>
    </source>
</reference>
<dbReference type="Proteomes" id="UP000503640">
    <property type="component" value="Unassembled WGS sequence"/>
</dbReference>
<accession>A0A7I9VI96</accession>
<dbReference type="AlphaFoldDB" id="A0A7I9VI96"/>
<evidence type="ECO:0000313" key="2">
    <source>
        <dbReference type="Proteomes" id="UP000503640"/>
    </source>
</evidence>
<keyword evidence="2" id="KW-1185">Reference proteome</keyword>
<name>A0A7I9VI96_9BACT</name>
<gene>
    <name evidence="1" type="ORF">AMYX_08770</name>
</gene>
<dbReference type="RefSeq" id="WP_176063335.1">
    <property type="nucleotide sequence ID" value="NZ_BJTG01000002.1"/>
</dbReference>
<evidence type="ECO:0000313" key="1">
    <source>
        <dbReference type="EMBL" id="GEJ56136.1"/>
    </source>
</evidence>
<sequence>MTSELKRAMARYEEARVRYRKAVLASLDGASNGDVIRQSIRDFQRASAELKRLAPPAAVPARPLPAPEVRPEPAEALATAWSSVRRAVSGVGARLRIMRTAS</sequence>
<protein>
    <submittedName>
        <fullName evidence="1">Uncharacterized protein</fullName>
    </submittedName>
</protein>
<comment type="caution">
    <text evidence="1">The sequence shown here is derived from an EMBL/GenBank/DDBJ whole genome shotgun (WGS) entry which is preliminary data.</text>
</comment>
<dbReference type="EMBL" id="BJTG01000002">
    <property type="protein sequence ID" value="GEJ56136.1"/>
    <property type="molecule type" value="Genomic_DNA"/>
</dbReference>
<organism evidence="1 2">
    <name type="scientific">Anaeromyxobacter diazotrophicus</name>
    <dbReference type="NCBI Taxonomy" id="2590199"/>
    <lineage>
        <taxon>Bacteria</taxon>
        <taxon>Pseudomonadati</taxon>
        <taxon>Myxococcota</taxon>
        <taxon>Myxococcia</taxon>
        <taxon>Myxococcales</taxon>
        <taxon>Cystobacterineae</taxon>
        <taxon>Anaeromyxobacteraceae</taxon>
        <taxon>Anaeromyxobacter</taxon>
    </lineage>
</organism>